<dbReference type="RefSeq" id="WP_037351193.1">
    <property type="nucleotide sequence ID" value="NZ_BAAACR010000004.1"/>
</dbReference>
<dbReference type="Proteomes" id="UP001500399">
    <property type="component" value="Unassembled WGS sequence"/>
</dbReference>
<evidence type="ECO:0000313" key="1">
    <source>
        <dbReference type="EMBL" id="GAA0206172.1"/>
    </source>
</evidence>
<accession>A0ABP3CIT3</accession>
<sequence length="87" mass="9823">MNVPASELERQIVQLEEIKVVIRCPRSQLFPAYNYQRKAAGNTSVTEWLEARIKPLIGTAEVDVIKGDGNAPHGRTLLDTVRESYRD</sequence>
<keyword evidence="2" id="KW-1185">Reference proteome</keyword>
<dbReference type="EMBL" id="BAAACR010000004">
    <property type="protein sequence ID" value="GAA0206172.1"/>
    <property type="molecule type" value="Genomic_DNA"/>
</dbReference>
<proteinExistence type="predicted"/>
<organism evidence="1 2">
    <name type="scientific">Selenomonas dianae</name>
    <dbReference type="NCBI Taxonomy" id="135079"/>
    <lineage>
        <taxon>Bacteria</taxon>
        <taxon>Bacillati</taxon>
        <taxon>Bacillota</taxon>
        <taxon>Negativicutes</taxon>
        <taxon>Selenomonadales</taxon>
        <taxon>Selenomonadaceae</taxon>
        <taxon>Selenomonas</taxon>
    </lineage>
</organism>
<protein>
    <submittedName>
        <fullName evidence="1">Uncharacterized protein</fullName>
    </submittedName>
</protein>
<gene>
    <name evidence="1" type="ORF">GCM10008919_06770</name>
</gene>
<reference evidence="2" key="1">
    <citation type="journal article" date="2019" name="Int. J. Syst. Evol. Microbiol.">
        <title>The Global Catalogue of Microorganisms (GCM) 10K type strain sequencing project: providing services to taxonomists for standard genome sequencing and annotation.</title>
        <authorList>
            <consortium name="The Broad Institute Genomics Platform"/>
            <consortium name="The Broad Institute Genome Sequencing Center for Infectious Disease"/>
            <person name="Wu L."/>
            <person name="Ma J."/>
        </authorList>
    </citation>
    <scope>NUCLEOTIDE SEQUENCE [LARGE SCALE GENOMIC DNA]</scope>
    <source>
        <strain evidence="2">JCM 8542</strain>
    </source>
</reference>
<name>A0ABP3CIT3_9FIRM</name>
<comment type="caution">
    <text evidence="1">The sequence shown here is derived from an EMBL/GenBank/DDBJ whole genome shotgun (WGS) entry which is preliminary data.</text>
</comment>
<evidence type="ECO:0000313" key="2">
    <source>
        <dbReference type="Proteomes" id="UP001500399"/>
    </source>
</evidence>